<evidence type="ECO:0008006" key="3">
    <source>
        <dbReference type="Google" id="ProtNLM"/>
    </source>
</evidence>
<evidence type="ECO:0000313" key="2">
    <source>
        <dbReference type="Proteomes" id="UP000033684"/>
    </source>
</evidence>
<dbReference type="PROSITE" id="PS51257">
    <property type="entry name" value="PROKAR_LIPOPROTEIN"/>
    <property type="match status" value="1"/>
</dbReference>
<gene>
    <name evidence="1" type="ORF">VZ94_20690</name>
</gene>
<dbReference type="EMBL" id="LAJX01000305">
    <property type="protein sequence ID" value="KJV05093.1"/>
    <property type="molecule type" value="Genomic_DNA"/>
</dbReference>
<dbReference type="OrthoDB" id="4750212at2"/>
<reference evidence="1 2" key="2">
    <citation type="journal article" date="2016" name="Microb. Ecol.">
        <title>Genome Characteristics of a Novel Type I Methanotroph (Sn10-6) Isolated from a Flooded Indian Rice Field.</title>
        <authorList>
            <person name="Rahalkar M.C."/>
            <person name="Pandit P.S."/>
            <person name="Dhakephalkar P.K."/>
            <person name="Pore S."/>
            <person name="Arora P."/>
            <person name="Kapse N."/>
        </authorList>
    </citation>
    <scope>NUCLEOTIDE SEQUENCE [LARGE SCALE GENOMIC DNA]</scope>
    <source>
        <strain evidence="1 2">Sn10-6</strain>
    </source>
</reference>
<proteinExistence type="predicted"/>
<accession>A0A0F3IEZ7</accession>
<evidence type="ECO:0000313" key="1">
    <source>
        <dbReference type="EMBL" id="KJV05093.1"/>
    </source>
</evidence>
<keyword evidence="2" id="KW-1185">Reference proteome</keyword>
<name>A0A0F3IEZ7_9GAMM</name>
<sequence length="65" mass="7570">MQRIILIVLSLVLTACSAEQVYDLSQGVRRNECSKLADSDTRERCFQSADKDYQHYLNDQQDKPY</sequence>
<organism evidence="1 2">
    <name type="scientific">Methylocucumis oryzae</name>
    <dbReference type="NCBI Taxonomy" id="1632867"/>
    <lineage>
        <taxon>Bacteria</taxon>
        <taxon>Pseudomonadati</taxon>
        <taxon>Pseudomonadota</taxon>
        <taxon>Gammaproteobacteria</taxon>
        <taxon>Methylococcales</taxon>
        <taxon>Methylococcaceae</taxon>
        <taxon>Methylocucumis</taxon>
    </lineage>
</organism>
<comment type="caution">
    <text evidence="1">The sequence shown here is derived from an EMBL/GenBank/DDBJ whole genome shotgun (WGS) entry which is preliminary data.</text>
</comment>
<dbReference type="RefSeq" id="WP_045780688.1">
    <property type="nucleotide sequence ID" value="NZ_LAJX01000305.1"/>
</dbReference>
<reference evidence="2" key="1">
    <citation type="submission" date="2015-03" db="EMBL/GenBank/DDBJ databases">
        <title>Draft genome sequence of a novel methanotroph (Sn10-6) isolated from flooded ricefield rhizosphere in India.</title>
        <authorList>
            <person name="Pandit P.S."/>
            <person name="Pore S.D."/>
            <person name="Arora P."/>
            <person name="Kapse N.G."/>
            <person name="Dhakephalkar P.K."/>
            <person name="Rahalkar M.C."/>
        </authorList>
    </citation>
    <scope>NUCLEOTIDE SEQUENCE [LARGE SCALE GENOMIC DNA]</scope>
    <source>
        <strain evidence="2">Sn10-6</strain>
    </source>
</reference>
<dbReference type="Proteomes" id="UP000033684">
    <property type="component" value="Unassembled WGS sequence"/>
</dbReference>
<dbReference type="AlphaFoldDB" id="A0A0F3IEZ7"/>
<protein>
    <recommendedName>
        <fullName evidence="3">Lipoprotein</fullName>
    </recommendedName>
</protein>